<dbReference type="PANTHER" id="PTHR30349">
    <property type="entry name" value="PHAGE INTEGRASE-RELATED"/>
    <property type="match status" value="1"/>
</dbReference>
<keyword evidence="6" id="KW-1185">Reference proteome</keyword>
<dbReference type="GO" id="GO:0006310">
    <property type="term" value="P:DNA recombination"/>
    <property type="evidence" value="ECO:0007669"/>
    <property type="project" value="UniProtKB-KW"/>
</dbReference>
<organism evidence="5 6">
    <name type="scientific">Mucilaginibacter polytrichastri</name>
    <dbReference type="NCBI Taxonomy" id="1302689"/>
    <lineage>
        <taxon>Bacteria</taxon>
        <taxon>Pseudomonadati</taxon>
        <taxon>Bacteroidota</taxon>
        <taxon>Sphingobacteriia</taxon>
        <taxon>Sphingobacteriales</taxon>
        <taxon>Sphingobacteriaceae</taxon>
        <taxon>Mucilaginibacter</taxon>
    </lineage>
</organism>
<reference evidence="5 6" key="1">
    <citation type="submission" date="2016-11" db="EMBL/GenBank/DDBJ databases">
        <title>Whole Genome Sequencing of Mucilaginibacter polytrichastri RG4-7(T) isolated from the moss sample.</title>
        <authorList>
            <person name="Li Y."/>
        </authorList>
    </citation>
    <scope>NUCLEOTIDE SEQUENCE [LARGE SCALE GENOMIC DNA]</scope>
    <source>
        <strain evidence="5 6">RG4-7</strain>
    </source>
</reference>
<dbReference type="Pfam" id="PF17293">
    <property type="entry name" value="Arm-DNA-bind_5"/>
    <property type="match status" value="1"/>
</dbReference>
<evidence type="ECO:0000313" key="6">
    <source>
        <dbReference type="Proteomes" id="UP000186720"/>
    </source>
</evidence>
<feature type="domain" description="Tyr recombinase" evidence="4">
    <location>
        <begin position="216"/>
        <end position="400"/>
    </location>
</feature>
<gene>
    <name evidence="5" type="ORF">RG47T_1111</name>
</gene>
<dbReference type="GO" id="GO:0015074">
    <property type="term" value="P:DNA integration"/>
    <property type="evidence" value="ECO:0007669"/>
    <property type="project" value="InterPro"/>
</dbReference>
<dbReference type="SUPFAM" id="SSF56349">
    <property type="entry name" value="DNA breaking-rejoining enzymes"/>
    <property type="match status" value="1"/>
</dbReference>
<comment type="caution">
    <text evidence="5">The sequence shown here is derived from an EMBL/GenBank/DDBJ whole genome shotgun (WGS) entry which is preliminary data.</text>
</comment>
<dbReference type="InterPro" id="IPR002104">
    <property type="entry name" value="Integrase_catalytic"/>
</dbReference>
<protein>
    <recommendedName>
        <fullName evidence="4">Tyr recombinase domain-containing protein</fullName>
    </recommendedName>
</protein>
<name>A0A1Q5ZV72_9SPHI</name>
<dbReference type="STRING" id="1302689.RG47T_1111"/>
<dbReference type="InterPro" id="IPR050090">
    <property type="entry name" value="Tyrosine_recombinase_XerCD"/>
</dbReference>
<dbReference type="PROSITE" id="PS51898">
    <property type="entry name" value="TYR_RECOMBINASE"/>
    <property type="match status" value="1"/>
</dbReference>
<dbReference type="OrthoDB" id="9806835at2"/>
<dbReference type="RefSeq" id="WP_074488462.1">
    <property type="nucleotide sequence ID" value="NZ_FPAM01000031.1"/>
</dbReference>
<dbReference type="Proteomes" id="UP000186720">
    <property type="component" value="Unassembled WGS sequence"/>
</dbReference>
<dbReference type="InterPro" id="IPR013762">
    <property type="entry name" value="Integrase-like_cat_sf"/>
</dbReference>
<keyword evidence="2" id="KW-0238">DNA-binding</keyword>
<evidence type="ECO:0000256" key="1">
    <source>
        <dbReference type="ARBA" id="ARBA00008857"/>
    </source>
</evidence>
<dbReference type="Pfam" id="PF00589">
    <property type="entry name" value="Phage_integrase"/>
    <property type="match status" value="1"/>
</dbReference>
<dbReference type="GO" id="GO:0003677">
    <property type="term" value="F:DNA binding"/>
    <property type="evidence" value="ECO:0007669"/>
    <property type="project" value="UniProtKB-KW"/>
</dbReference>
<dbReference type="InterPro" id="IPR035386">
    <property type="entry name" value="Arm-DNA-bind_5"/>
</dbReference>
<dbReference type="PANTHER" id="PTHR30349:SF41">
    <property type="entry name" value="INTEGRASE_RECOMBINASE PROTEIN MJ0367-RELATED"/>
    <property type="match status" value="1"/>
</dbReference>
<dbReference type="InterPro" id="IPR011010">
    <property type="entry name" value="DNA_brk_join_enz"/>
</dbReference>
<proteinExistence type="inferred from homology"/>
<dbReference type="CDD" id="cd00397">
    <property type="entry name" value="DNA_BRE_C"/>
    <property type="match status" value="1"/>
</dbReference>
<evidence type="ECO:0000256" key="2">
    <source>
        <dbReference type="ARBA" id="ARBA00023125"/>
    </source>
</evidence>
<evidence type="ECO:0000259" key="4">
    <source>
        <dbReference type="PROSITE" id="PS51898"/>
    </source>
</evidence>
<accession>A0A1Q5ZV72</accession>
<keyword evidence="3" id="KW-0233">DNA recombination</keyword>
<dbReference type="Gene3D" id="1.10.443.10">
    <property type="entry name" value="Intergrase catalytic core"/>
    <property type="match status" value="1"/>
</dbReference>
<evidence type="ECO:0000313" key="5">
    <source>
        <dbReference type="EMBL" id="OKS85665.1"/>
    </source>
</evidence>
<sequence length="402" mass="46801">MVTYKLVLDERRARKDSTFPLVVRVTNDRKVYYFQTGIYLLSKHWNQKTLQVGKCMDNHQELTQTASELYVKIQKAILIIEREDTFSFELLKDRISPKKISAQLETNSAKQLTTKTALKQALAIKINSALSEKYKRNLKDLNRRLLLFLTADELKGPVTDIPAIRLDEFLTNFSKSGTYYMNKRRDLSVLFNLIGKIVNQPLTLVKTTERRKVKAALHVAYDHEQLKPILNHLKEANKLLYLCCLLTYATWLRPHEEIRLLTKGDFVKDFTEIHLSGDANKGGKVRTVYVPEYVRAELVPILHELNREDNIFSRMPKPMNQYYFSTQWRRACVDMIAKGLIYPKQTLYSFRHTAAVQLYKRTKDVYLLQKLLGHSTIVVTLKYLRSLGELNSEELRDAAPQL</sequence>
<dbReference type="EMBL" id="MPPL01000001">
    <property type="protein sequence ID" value="OKS85665.1"/>
    <property type="molecule type" value="Genomic_DNA"/>
</dbReference>
<evidence type="ECO:0000256" key="3">
    <source>
        <dbReference type="ARBA" id="ARBA00023172"/>
    </source>
</evidence>
<comment type="similarity">
    <text evidence="1">Belongs to the 'phage' integrase family.</text>
</comment>
<dbReference type="AlphaFoldDB" id="A0A1Q5ZV72"/>